<organism evidence="2 3">
    <name type="scientific">Diplodia seriata</name>
    <dbReference type="NCBI Taxonomy" id="420778"/>
    <lineage>
        <taxon>Eukaryota</taxon>
        <taxon>Fungi</taxon>
        <taxon>Dikarya</taxon>
        <taxon>Ascomycota</taxon>
        <taxon>Pezizomycotina</taxon>
        <taxon>Dothideomycetes</taxon>
        <taxon>Dothideomycetes incertae sedis</taxon>
        <taxon>Botryosphaeriales</taxon>
        <taxon>Botryosphaeriaceae</taxon>
        <taxon>Diplodia</taxon>
    </lineage>
</organism>
<feature type="region of interest" description="Disordered" evidence="1">
    <location>
        <begin position="145"/>
        <end position="172"/>
    </location>
</feature>
<protein>
    <submittedName>
        <fullName evidence="2">Uncharacterized protein</fullName>
    </submittedName>
</protein>
<name>A0ABR3CBS9_9PEZI</name>
<evidence type="ECO:0000256" key="1">
    <source>
        <dbReference type="SAM" id="MobiDB-lite"/>
    </source>
</evidence>
<proteinExistence type="predicted"/>
<reference evidence="2 3" key="1">
    <citation type="submission" date="2024-02" db="EMBL/GenBank/DDBJ databases">
        <title>De novo assembly and annotation of 12 fungi associated with fruit tree decline syndrome in Ontario, Canada.</title>
        <authorList>
            <person name="Sulman M."/>
            <person name="Ellouze W."/>
            <person name="Ilyukhin E."/>
        </authorList>
    </citation>
    <scope>NUCLEOTIDE SEQUENCE [LARGE SCALE GENOMIC DNA]</scope>
    <source>
        <strain evidence="2 3">FDS-637</strain>
    </source>
</reference>
<feature type="compositionally biased region" description="Pro residues" evidence="1">
    <location>
        <begin position="162"/>
        <end position="172"/>
    </location>
</feature>
<sequence length="172" mass="20005">MSTHQVCLPEVARPQLAFGSELPAHKLTRSFDPPTRYKEEDGSRDCVTGLAIGRHHLNNLKLYVARTEQSADGSWEKLVDQSAKKEEEWAQMREDKIENYVEPPDGQADNQQHHRQGPLAGYHQWLKKLADEFDRRMMHKEEYWQGRAWNIDDQPPKKDTQPPNPAEPDPKR</sequence>
<evidence type="ECO:0000313" key="3">
    <source>
        <dbReference type="Proteomes" id="UP001430584"/>
    </source>
</evidence>
<dbReference type="GeneID" id="92011330"/>
<gene>
    <name evidence="2" type="ORF">SLS55_007245</name>
</gene>
<evidence type="ECO:0000313" key="2">
    <source>
        <dbReference type="EMBL" id="KAL0258074.1"/>
    </source>
</evidence>
<accession>A0ABR3CBS9</accession>
<dbReference type="EMBL" id="JAJVCZ030000007">
    <property type="protein sequence ID" value="KAL0258074.1"/>
    <property type="molecule type" value="Genomic_DNA"/>
</dbReference>
<keyword evidence="3" id="KW-1185">Reference proteome</keyword>
<comment type="caution">
    <text evidence="2">The sequence shown here is derived from an EMBL/GenBank/DDBJ whole genome shotgun (WGS) entry which is preliminary data.</text>
</comment>
<dbReference type="Proteomes" id="UP001430584">
    <property type="component" value="Unassembled WGS sequence"/>
</dbReference>
<dbReference type="RefSeq" id="XP_066631103.1">
    <property type="nucleotide sequence ID" value="XM_066778666.1"/>
</dbReference>